<dbReference type="SUPFAM" id="SSF56219">
    <property type="entry name" value="DNase I-like"/>
    <property type="match status" value="1"/>
</dbReference>
<protein>
    <submittedName>
        <fullName evidence="3">28S ribosomal protein S27, mitochondrial</fullName>
    </submittedName>
</protein>
<dbReference type="OrthoDB" id="19830at2759"/>
<comment type="subcellular location">
    <subcellularLocation>
        <location evidence="1">Mitochondrion</location>
    </subcellularLocation>
</comment>
<evidence type="ECO:0000256" key="2">
    <source>
        <dbReference type="SAM" id="Coils"/>
    </source>
</evidence>
<dbReference type="Proteomes" id="UP001152320">
    <property type="component" value="Chromosome 14"/>
</dbReference>
<organism evidence="3 4">
    <name type="scientific">Holothuria leucospilota</name>
    <name type="common">Black long sea cucumber</name>
    <name type="synonym">Mertensiothuria leucospilota</name>
    <dbReference type="NCBI Taxonomy" id="206669"/>
    <lineage>
        <taxon>Eukaryota</taxon>
        <taxon>Metazoa</taxon>
        <taxon>Echinodermata</taxon>
        <taxon>Eleutherozoa</taxon>
        <taxon>Echinozoa</taxon>
        <taxon>Holothuroidea</taxon>
        <taxon>Aspidochirotacea</taxon>
        <taxon>Aspidochirotida</taxon>
        <taxon>Holothuriidae</taxon>
        <taxon>Holothuria</taxon>
    </lineage>
</organism>
<dbReference type="AlphaFoldDB" id="A0A9Q1H2B5"/>
<dbReference type="Gene3D" id="3.60.10.10">
    <property type="entry name" value="Endonuclease/exonuclease/phosphatase"/>
    <property type="match status" value="1"/>
</dbReference>
<evidence type="ECO:0000256" key="1">
    <source>
        <dbReference type="ARBA" id="ARBA00004173"/>
    </source>
</evidence>
<dbReference type="Pfam" id="PF10037">
    <property type="entry name" value="MRP-S27"/>
    <property type="match status" value="1"/>
</dbReference>
<keyword evidence="4" id="KW-1185">Reference proteome</keyword>
<evidence type="ECO:0000313" key="3">
    <source>
        <dbReference type="EMBL" id="KAJ8029551.1"/>
    </source>
</evidence>
<proteinExistence type="predicted"/>
<dbReference type="EMBL" id="JAIZAY010000014">
    <property type="protein sequence ID" value="KAJ8029551.1"/>
    <property type="molecule type" value="Genomic_DNA"/>
</dbReference>
<keyword evidence="3" id="KW-0689">Ribosomal protein</keyword>
<dbReference type="PANTHER" id="PTHR21393:SF0">
    <property type="entry name" value="SMALL RIBOSOMAL SUBUNIT PROTEIN MS27"/>
    <property type="match status" value="1"/>
</dbReference>
<gene>
    <name evidence="3" type="ORF">HOLleu_28977</name>
</gene>
<feature type="coiled-coil region" evidence="2">
    <location>
        <begin position="460"/>
        <end position="487"/>
    </location>
</feature>
<dbReference type="InterPro" id="IPR019266">
    <property type="entry name" value="Ribosomal_mS27"/>
</dbReference>
<reference evidence="3" key="1">
    <citation type="submission" date="2021-10" db="EMBL/GenBank/DDBJ databases">
        <title>Tropical sea cucumber genome reveals ecological adaptation and Cuvierian tubules defense mechanism.</title>
        <authorList>
            <person name="Chen T."/>
        </authorList>
    </citation>
    <scope>NUCLEOTIDE SEQUENCE</scope>
    <source>
        <strain evidence="3">Nanhai2018</strain>
        <tissue evidence="3">Muscle</tissue>
    </source>
</reference>
<sequence length="522" mass="60042">MNGQNLGISGQITVKIIFNGCTADLEYITIKCRPYYLPREFSSVTLTSLYIHPKADTVVALNIIADVISSEYENRDPDTLSIIAGDFNQANLKTVLPSFKQHVTYPTRGQRTIDHCYCKVKSAYKAIERSGLGSSDHSVVLLIPAYKQELKQRKPVERTLLSKAYWADDLWLNRKRLEVNVDDLRLKLDQDLVVLEKPVASVELQMFIDNIINEDELNASEKYLYSFRHTPVAHHLRPYTVHSWLRVCLDFHQPLRALKALQNKTHFGLFPDAYTFNLLLDHFIEMQEYENAYLVAKELMLTEVMDSSTPLTQSLAVYVCHKVLQEKAIPDDDRKDFGMTLADSTRGSQSCLSRSYHLLGYCMMGNKKVMTKLLNTWLSEESDAIITKEVFETLKESLKEVDSAGEYTSQLQEQLQLLEASGRLEETSNEELVKHNLVPTLAELEKKDIENYPKILKSWIESCEEAIMRQEEEKKAMERAAKEVRLEELMKEVGGVEYWIQKAKREGKDVRDPLLEEEVKTQ</sequence>
<accession>A0A9Q1H2B5</accession>
<dbReference type="InterPro" id="IPR036691">
    <property type="entry name" value="Endo/exonu/phosph_ase_sf"/>
</dbReference>
<comment type="caution">
    <text evidence="3">The sequence shown here is derived from an EMBL/GenBank/DDBJ whole genome shotgun (WGS) entry which is preliminary data.</text>
</comment>
<keyword evidence="2" id="KW-0175">Coiled coil</keyword>
<dbReference type="PANTHER" id="PTHR21393">
    <property type="entry name" value="MITOCHONDRIAL 28S RIBOSOMAL PROTEIN S27"/>
    <property type="match status" value="1"/>
</dbReference>
<dbReference type="GO" id="GO:0005840">
    <property type="term" value="C:ribosome"/>
    <property type="evidence" value="ECO:0007669"/>
    <property type="project" value="UniProtKB-KW"/>
</dbReference>
<dbReference type="InterPro" id="IPR034913">
    <property type="entry name" value="mS27/PTCD2"/>
</dbReference>
<name>A0A9Q1H2B5_HOLLE</name>
<dbReference type="GO" id="GO:0005739">
    <property type="term" value="C:mitochondrion"/>
    <property type="evidence" value="ECO:0007669"/>
    <property type="project" value="UniProtKB-SubCell"/>
</dbReference>
<keyword evidence="3" id="KW-0687">Ribonucleoprotein</keyword>
<evidence type="ECO:0000313" key="4">
    <source>
        <dbReference type="Proteomes" id="UP001152320"/>
    </source>
</evidence>